<dbReference type="Pfam" id="PF03446">
    <property type="entry name" value="NAD_binding_2"/>
    <property type="match status" value="1"/>
</dbReference>
<dbReference type="Pfam" id="PF21761">
    <property type="entry name" value="RedAm-like_C"/>
    <property type="match status" value="1"/>
</dbReference>
<sequence>MTQNEAAHRSAGVTMIGLGPMGSALAQAFLTADVPTTVWNRTRSASERMAEAGATVADDLASAVSSARLVITCLRDHEATREVLGSLPGEVFGGRVVVVLASSTPHEARTTQRWADERGIDVLIGAILVPTPVIGTPEALILYSGRRDLLERYRSELEVVAPRSTFVGDDPATASILDTGMLEIFFSGMTAFLHAAALVTSAGHTASSFVPMAIEMLDILPATFLGLAADVDAGEYPGTEENIAMEAAALRHIVDSSVEAGLDARLPRLMHDLATRAVEEGYGADGWSRVVELLRTDPAAPA</sequence>
<gene>
    <name evidence="5" type="ORF">ABW18_21705</name>
</gene>
<evidence type="ECO:0000259" key="3">
    <source>
        <dbReference type="Pfam" id="PF03446"/>
    </source>
</evidence>
<accession>A0ABR5I6H6</accession>
<evidence type="ECO:0000256" key="1">
    <source>
        <dbReference type="ARBA" id="ARBA00009080"/>
    </source>
</evidence>
<organism evidence="5 6">
    <name type="scientific">Gordonia jacobaea</name>
    <dbReference type="NCBI Taxonomy" id="122202"/>
    <lineage>
        <taxon>Bacteria</taxon>
        <taxon>Bacillati</taxon>
        <taxon>Actinomycetota</taxon>
        <taxon>Actinomycetes</taxon>
        <taxon>Mycobacteriales</taxon>
        <taxon>Gordoniaceae</taxon>
        <taxon>Gordonia</taxon>
    </lineage>
</organism>
<comment type="caution">
    <text evidence="5">The sequence shown here is derived from an EMBL/GenBank/DDBJ whole genome shotgun (WGS) entry which is preliminary data.</text>
</comment>
<dbReference type="PANTHER" id="PTHR43580">
    <property type="entry name" value="OXIDOREDUCTASE GLYR1-RELATED"/>
    <property type="match status" value="1"/>
</dbReference>
<dbReference type="Gene3D" id="1.10.1040.10">
    <property type="entry name" value="N-(1-d-carboxylethyl)-l-norvaline Dehydrogenase, domain 2"/>
    <property type="match status" value="1"/>
</dbReference>
<dbReference type="Gene3D" id="3.40.50.720">
    <property type="entry name" value="NAD(P)-binding Rossmann-like Domain"/>
    <property type="match status" value="1"/>
</dbReference>
<feature type="domain" description="NADPH-dependent reductive aminase-like C-terminal" evidence="4">
    <location>
        <begin position="170"/>
        <end position="295"/>
    </location>
</feature>
<evidence type="ECO:0000313" key="6">
    <source>
        <dbReference type="Proteomes" id="UP000037247"/>
    </source>
</evidence>
<reference evidence="5 6" key="1">
    <citation type="submission" date="2015-05" db="EMBL/GenBank/DDBJ databases">
        <title>Draft genome sequence of the bacterium Gordonia jacobaea a new member of the Gordonia genus.</title>
        <authorList>
            <person name="Jimenez-Galisteo G."/>
            <person name="Dominguez A."/>
            <person name="Munoz E."/>
            <person name="Vinas M."/>
        </authorList>
    </citation>
    <scope>NUCLEOTIDE SEQUENCE [LARGE SCALE GENOMIC DNA]</scope>
    <source>
        <strain evidence="6">mv1</strain>
    </source>
</reference>
<dbReference type="InterPro" id="IPR013328">
    <property type="entry name" value="6PGD_dom2"/>
</dbReference>
<feature type="domain" description="6-phosphogluconate dehydrogenase NADP-binding" evidence="3">
    <location>
        <begin position="13"/>
        <end position="163"/>
    </location>
</feature>
<dbReference type="InterPro" id="IPR048666">
    <property type="entry name" value="RedAm-like_C"/>
</dbReference>
<proteinExistence type="inferred from homology"/>
<protein>
    <recommendedName>
        <fullName evidence="7">NAD(P)-dependent oxidoreductase</fullName>
    </recommendedName>
</protein>
<keyword evidence="2" id="KW-0560">Oxidoreductase</keyword>
<dbReference type="SUPFAM" id="SSF51735">
    <property type="entry name" value="NAD(P)-binding Rossmann-fold domains"/>
    <property type="match status" value="1"/>
</dbReference>
<evidence type="ECO:0000259" key="4">
    <source>
        <dbReference type="Pfam" id="PF21761"/>
    </source>
</evidence>
<comment type="similarity">
    <text evidence="1">Belongs to the HIBADH-related family.</text>
</comment>
<dbReference type="RefSeq" id="WP_049701025.1">
    <property type="nucleotide sequence ID" value="NZ_JAQDQF010000001.1"/>
</dbReference>
<evidence type="ECO:0008006" key="7">
    <source>
        <dbReference type="Google" id="ProtNLM"/>
    </source>
</evidence>
<dbReference type="InterPro" id="IPR051265">
    <property type="entry name" value="HIBADH-related_NP60_sf"/>
</dbReference>
<dbReference type="PANTHER" id="PTHR43580:SF2">
    <property type="entry name" value="CYTOKINE-LIKE NUCLEAR FACTOR N-PAC"/>
    <property type="match status" value="1"/>
</dbReference>
<dbReference type="InterPro" id="IPR015815">
    <property type="entry name" value="HIBADH-related"/>
</dbReference>
<dbReference type="EMBL" id="LDTZ01000028">
    <property type="protein sequence ID" value="KNA89281.1"/>
    <property type="molecule type" value="Genomic_DNA"/>
</dbReference>
<keyword evidence="6" id="KW-1185">Reference proteome</keyword>
<evidence type="ECO:0000313" key="5">
    <source>
        <dbReference type="EMBL" id="KNA89281.1"/>
    </source>
</evidence>
<dbReference type="Proteomes" id="UP000037247">
    <property type="component" value="Unassembled WGS sequence"/>
</dbReference>
<dbReference type="InterPro" id="IPR036291">
    <property type="entry name" value="NAD(P)-bd_dom_sf"/>
</dbReference>
<name>A0ABR5I6H6_9ACTN</name>
<evidence type="ECO:0000256" key="2">
    <source>
        <dbReference type="ARBA" id="ARBA00023002"/>
    </source>
</evidence>
<dbReference type="PIRSF" id="PIRSF000103">
    <property type="entry name" value="HIBADH"/>
    <property type="match status" value="1"/>
</dbReference>
<dbReference type="InterPro" id="IPR006115">
    <property type="entry name" value="6PGDH_NADP-bd"/>
</dbReference>